<evidence type="ECO:0000256" key="1">
    <source>
        <dbReference type="SAM" id="MobiDB-lite"/>
    </source>
</evidence>
<feature type="chain" id="PRO_5041368097" description="Tetratricopeptide repeat protein" evidence="2">
    <location>
        <begin position="20"/>
        <end position="213"/>
    </location>
</feature>
<dbReference type="EMBL" id="CP120682">
    <property type="protein sequence ID" value="WKN38827.1"/>
    <property type="molecule type" value="Genomic_DNA"/>
</dbReference>
<dbReference type="SUPFAM" id="SSF48452">
    <property type="entry name" value="TPR-like"/>
    <property type="match status" value="1"/>
</dbReference>
<evidence type="ECO:0000313" key="3">
    <source>
        <dbReference type="EMBL" id="WKN38827.1"/>
    </source>
</evidence>
<feature type="signal peptide" evidence="2">
    <location>
        <begin position="1"/>
        <end position="19"/>
    </location>
</feature>
<sequence length="213" mass="23673">MKRLLLSLIACWFTVFCLAGNPAYEKAMQQALGQLAQAGSPEAFGSVANQFERIARAETSQWLPWYYAAYAYITQAAMSQGKEQKDQYLDKAQEFLDQADVLQPEESEVVALQGYWYMIRVSADPGSRGPEMAPKATQILAKAVQMNPDNPRALLLLGQMEYGTAQFFNSDTSKACGLISQSLKKLEQDEPESPLHPSWGKEMAEAMRGACEQ</sequence>
<accession>A0AA49GQ06</accession>
<protein>
    <recommendedName>
        <fullName evidence="4">Tetratricopeptide repeat protein</fullName>
    </recommendedName>
</protein>
<evidence type="ECO:0000256" key="2">
    <source>
        <dbReference type="SAM" id="SignalP"/>
    </source>
</evidence>
<reference evidence="3" key="1">
    <citation type="journal article" date="2023" name="Comput. Struct. Biotechnol. J.">
        <title>Discovery of a novel marine Bacteroidetes with a rich repertoire of carbohydrate-active enzymes.</title>
        <authorList>
            <person name="Chen B."/>
            <person name="Liu G."/>
            <person name="Chen Q."/>
            <person name="Wang H."/>
            <person name="Liu L."/>
            <person name="Tang K."/>
        </authorList>
    </citation>
    <scope>NUCLEOTIDE SEQUENCE</scope>
    <source>
        <strain evidence="3">TK19036</strain>
    </source>
</reference>
<proteinExistence type="predicted"/>
<name>A0AA49GQ06_9BACT</name>
<gene>
    <name evidence="3" type="ORF">K4G66_08935</name>
</gene>
<organism evidence="3">
    <name type="scientific">Roseihalotalea indica</name>
    <dbReference type="NCBI Taxonomy" id="2867963"/>
    <lineage>
        <taxon>Bacteria</taxon>
        <taxon>Pseudomonadati</taxon>
        <taxon>Bacteroidota</taxon>
        <taxon>Cytophagia</taxon>
        <taxon>Cytophagales</taxon>
        <taxon>Catalimonadaceae</taxon>
        <taxon>Roseihalotalea</taxon>
    </lineage>
</organism>
<dbReference type="AlphaFoldDB" id="A0AA49GQ06"/>
<dbReference type="InterPro" id="IPR011990">
    <property type="entry name" value="TPR-like_helical_dom_sf"/>
</dbReference>
<feature type="region of interest" description="Disordered" evidence="1">
    <location>
        <begin position="185"/>
        <end position="213"/>
    </location>
</feature>
<reference evidence="3" key="2">
    <citation type="journal article" date="2024" name="Antonie Van Leeuwenhoek">
        <title>Roseihalotalea indica gen. nov., sp. nov., a halophilic Bacteroidetes from mesopelagic Southwest Indian Ocean with higher carbohydrate metabolic potential.</title>
        <authorList>
            <person name="Chen B."/>
            <person name="Zhang M."/>
            <person name="Lin D."/>
            <person name="Ye J."/>
            <person name="Tang K."/>
        </authorList>
    </citation>
    <scope>NUCLEOTIDE SEQUENCE</scope>
    <source>
        <strain evidence="3">TK19036</strain>
    </source>
</reference>
<evidence type="ECO:0008006" key="4">
    <source>
        <dbReference type="Google" id="ProtNLM"/>
    </source>
</evidence>
<dbReference type="Gene3D" id="1.25.40.10">
    <property type="entry name" value="Tetratricopeptide repeat domain"/>
    <property type="match status" value="1"/>
</dbReference>
<keyword evidence="2" id="KW-0732">Signal</keyword>